<dbReference type="Proteomes" id="UP000485569">
    <property type="component" value="Unassembled WGS sequence"/>
</dbReference>
<dbReference type="Pfam" id="PF08352">
    <property type="entry name" value="oligo_HPY"/>
    <property type="match status" value="1"/>
</dbReference>
<name>A0A1V5T3V0_9BACT</name>
<dbReference type="GO" id="GO:0016887">
    <property type="term" value="F:ATP hydrolysis activity"/>
    <property type="evidence" value="ECO:0007669"/>
    <property type="project" value="InterPro"/>
</dbReference>
<dbReference type="GO" id="GO:0005524">
    <property type="term" value="F:ATP binding"/>
    <property type="evidence" value="ECO:0007669"/>
    <property type="project" value="UniProtKB-KW"/>
</dbReference>
<dbReference type="CDD" id="cd03257">
    <property type="entry name" value="ABC_NikE_OppD_transporters"/>
    <property type="match status" value="1"/>
</dbReference>
<evidence type="ECO:0000256" key="1">
    <source>
        <dbReference type="ARBA" id="ARBA00004417"/>
    </source>
</evidence>
<keyword evidence="3" id="KW-0813">Transport</keyword>
<dbReference type="GO" id="GO:0015833">
    <property type="term" value="P:peptide transport"/>
    <property type="evidence" value="ECO:0007669"/>
    <property type="project" value="InterPro"/>
</dbReference>
<keyword evidence="7" id="KW-0472">Membrane</keyword>
<keyword evidence="6 9" id="KW-0067">ATP-binding</keyword>
<dbReference type="InterPro" id="IPR003439">
    <property type="entry name" value="ABC_transporter-like_ATP-bd"/>
</dbReference>
<dbReference type="EMBL" id="MWBQ01000021">
    <property type="protein sequence ID" value="OQA61304.1"/>
    <property type="molecule type" value="Genomic_DNA"/>
</dbReference>
<dbReference type="InterPro" id="IPR027417">
    <property type="entry name" value="P-loop_NTPase"/>
</dbReference>
<feature type="domain" description="ABC transporter" evidence="8">
    <location>
        <begin position="8"/>
        <end position="259"/>
    </location>
</feature>
<evidence type="ECO:0000313" key="9">
    <source>
        <dbReference type="EMBL" id="OQA61304.1"/>
    </source>
</evidence>
<dbReference type="AlphaFoldDB" id="A0A1V5T3V0"/>
<dbReference type="PROSITE" id="PS50893">
    <property type="entry name" value="ABC_TRANSPORTER_2"/>
    <property type="match status" value="1"/>
</dbReference>
<accession>A0A1V5T3V0</accession>
<comment type="similarity">
    <text evidence="2">Belongs to the ABC transporter superfamily.</text>
</comment>
<evidence type="ECO:0000256" key="2">
    <source>
        <dbReference type="ARBA" id="ARBA00005417"/>
    </source>
</evidence>
<proteinExistence type="inferred from homology"/>
<reference evidence="9" key="1">
    <citation type="submission" date="2017-02" db="EMBL/GenBank/DDBJ databases">
        <title>Delving into the versatile metabolic prowess of the omnipresent phylum Bacteroidetes.</title>
        <authorList>
            <person name="Nobu M.K."/>
            <person name="Mei R."/>
            <person name="Narihiro T."/>
            <person name="Kuroda K."/>
            <person name="Liu W.-T."/>
        </authorList>
    </citation>
    <scope>NUCLEOTIDE SEQUENCE</scope>
    <source>
        <strain evidence="9">ADurb.Bin276</strain>
    </source>
</reference>
<dbReference type="Gene3D" id="3.40.50.300">
    <property type="entry name" value="P-loop containing nucleotide triphosphate hydrolases"/>
    <property type="match status" value="1"/>
</dbReference>
<comment type="subcellular location">
    <subcellularLocation>
        <location evidence="1">Cell inner membrane</location>
        <topology evidence="1">Peripheral membrane protein</topology>
    </subcellularLocation>
</comment>
<sequence length="337" mass="38043">MNTNNPILNIENLKVYFYNDYGQELKAVDDVSFQVYQGETIALVGESGCGKSVTSLALLRLIDSNGKIVGGKINFNNSDLLSLSEKQMQSIRGKDISMIFQEPSSALNPVYTIGDQIIEAISLHQKVSHHEARKRAVEMFKLVGIPDPEKRLNEYPHELSGGMKQRGMIAMALSCHPQLLIADEPTTSLDVTIQAQIIELMISLQRQLNMAVILITHDLGIVATMAKRIVVMYAGKIVEEGNRHDIFKNPCHPYTIGLLHSIPRLDIEQEKLDSIPGMVPDPSQFPEGCRFRNRCSFEDEQCVNQPNKSNVDLNHFVYCHHWKKINQHSIEECKIYE</sequence>
<evidence type="ECO:0000256" key="3">
    <source>
        <dbReference type="ARBA" id="ARBA00022448"/>
    </source>
</evidence>
<evidence type="ECO:0000256" key="4">
    <source>
        <dbReference type="ARBA" id="ARBA00022475"/>
    </source>
</evidence>
<dbReference type="InterPro" id="IPR013563">
    <property type="entry name" value="Oligopep_ABC_C"/>
</dbReference>
<dbReference type="GO" id="GO:0005886">
    <property type="term" value="C:plasma membrane"/>
    <property type="evidence" value="ECO:0007669"/>
    <property type="project" value="UniProtKB-SubCell"/>
</dbReference>
<dbReference type="SUPFAM" id="SSF52540">
    <property type="entry name" value="P-loop containing nucleoside triphosphate hydrolases"/>
    <property type="match status" value="1"/>
</dbReference>
<evidence type="ECO:0000256" key="5">
    <source>
        <dbReference type="ARBA" id="ARBA00022741"/>
    </source>
</evidence>
<gene>
    <name evidence="9" type="primary">oppD_1</name>
    <name evidence="9" type="ORF">BWY41_00255</name>
</gene>
<dbReference type="InterPro" id="IPR003593">
    <property type="entry name" value="AAA+_ATPase"/>
</dbReference>
<dbReference type="InterPro" id="IPR050388">
    <property type="entry name" value="ABC_Ni/Peptide_Import"/>
</dbReference>
<keyword evidence="4" id="KW-1003">Cell membrane</keyword>
<protein>
    <submittedName>
        <fullName evidence="9">Oligopeptide transport ATP-binding protein OppD</fullName>
    </submittedName>
</protein>
<evidence type="ECO:0000259" key="8">
    <source>
        <dbReference type="PROSITE" id="PS50893"/>
    </source>
</evidence>
<dbReference type="Pfam" id="PF00005">
    <property type="entry name" value="ABC_tran"/>
    <property type="match status" value="1"/>
</dbReference>
<dbReference type="PANTHER" id="PTHR43297">
    <property type="entry name" value="OLIGOPEPTIDE TRANSPORT ATP-BINDING PROTEIN APPD"/>
    <property type="match status" value="1"/>
</dbReference>
<comment type="caution">
    <text evidence="9">The sequence shown here is derived from an EMBL/GenBank/DDBJ whole genome shotgun (WGS) entry which is preliminary data.</text>
</comment>
<evidence type="ECO:0000256" key="6">
    <source>
        <dbReference type="ARBA" id="ARBA00022840"/>
    </source>
</evidence>
<organism evidence="9">
    <name type="scientific">Candidatus Atribacter allofermentans</name>
    <dbReference type="NCBI Taxonomy" id="1852833"/>
    <lineage>
        <taxon>Bacteria</taxon>
        <taxon>Pseudomonadati</taxon>
        <taxon>Atribacterota</taxon>
        <taxon>Atribacteria</taxon>
        <taxon>Atribacterales</taxon>
        <taxon>Atribacteraceae</taxon>
        <taxon>Atribacter</taxon>
    </lineage>
</organism>
<evidence type="ECO:0000256" key="7">
    <source>
        <dbReference type="ARBA" id="ARBA00023136"/>
    </source>
</evidence>
<dbReference type="FunFam" id="3.40.50.300:FF:000016">
    <property type="entry name" value="Oligopeptide ABC transporter ATP-binding component"/>
    <property type="match status" value="1"/>
</dbReference>
<keyword evidence="5" id="KW-0547">Nucleotide-binding</keyword>
<dbReference type="SMART" id="SM00382">
    <property type="entry name" value="AAA"/>
    <property type="match status" value="1"/>
</dbReference>
<dbReference type="PANTHER" id="PTHR43297:SF2">
    <property type="entry name" value="DIPEPTIDE TRANSPORT ATP-BINDING PROTEIN DPPD"/>
    <property type="match status" value="1"/>
</dbReference>
<dbReference type="NCBIfam" id="TIGR01727">
    <property type="entry name" value="oligo_HPY"/>
    <property type="match status" value="1"/>
</dbReference>